<dbReference type="Proteomes" id="UP000221964">
    <property type="component" value="Segment"/>
</dbReference>
<feature type="domain" description="Glycine-rich" evidence="1">
    <location>
        <begin position="341"/>
        <end position="505"/>
    </location>
</feature>
<gene>
    <name evidence="2" type="primary">22</name>
    <name evidence="2" type="ORF">PBI_TAHEERA_22</name>
</gene>
<dbReference type="EMBL" id="KX641265">
    <property type="protein sequence ID" value="AOT25133.1"/>
    <property type="molecule type" value="Genomic_DNA"/>
</dbReference>
<accession>A0A1D8EVQ9</accession>
<reference evidence="2 3" key="1">
    <citation type="submission" date="2016-07" db="EMBL/GenBank/DDBJ databases">
        <authorList>
            <person name="Reedoy K."/>
            <person name="Kasavan K."/>
            <person name="Gounden S."/>
            <person name="Phinius B."/>
            <person name="Wilson C.A."/>
            <person name="Venkatas J."/>
            <person name="Garlena R.A."/>
            <person name="Russell D.A."/>
            <person name="Bowman C.A."/>
            <person name="Rubin E."/>
            <person name="Larsen M.H."/>
            <person name="Guerrero C.A."/>
            <person name="Jacobs-Sera D."/>
            <person name="Hatfull G.F."/>
        </authorList>
    </citation>
    <scope>NUCLEOTIDE SEQUENCE [LARGE SCALE GENOMIC DNA]</scope>
</reference>
<evidence type="ECO:0000313" key="2">
    <source>
        <dbReference type="EMBL" id="AOT25133.1"/>
    </source>
</evidence>
<dbReference type="InterPro" id="IPR049304">
    <property type="entry name" value="Gly_rich_dom"/>
</dbReference>
<organism evidence="2 3">
    <name type="scientific">Mycobacterium phage Taheera</name>
    <dbReference type="NCBI Taxonomy" id="1897549"/>
    <lineage>
        <taxon>Viruses</taxon>
        <taxon>Duplodnaviria</taxon>
        <taxon>Heunggongvirae</taxon>
        <taxon>Uroviricota</taxon>
        <taxon>Caudoviricetes</taxon>
        <taxon>Gclasvirinae</taxon>
        <taxon>Liefievirus</taxon>
        <taxon>Liefievirus taheera</taxon>
    </lineage>
</organism>
<name>A0A1D8EVQ9_9CAUD</name>
<evidence type="ECO:0000259" key="1">
    <source>
        <dbReference type="Pfam" id="PF21722"/>
    </source>
</evidence>
<keyword evidence="3" id="KW-1185">Reference proteome</keyword>
<dbReference type="KEGG" id="vg:63925793"/>
<dbReference type="GeneID" id="63925793"/>
<evidence type="ECO:0000313" key="3">
    <source>
        <dbReference type="Proteomes" id="UP000221964"/>
    </source>
</evidence>
<proteinExistence type="predicted"/>
<dbReference type="Pfam" id="PF21722">
    <property type="entry name" value="Gly_rich_2"/>
    <property type="match status" value="1"/>
</dbReference>
<sequence>MGGKVYDRRQLTVDRDPLKQLAVELGKLPQPDPLAQIEAAAKFVRDFLIDAFRDVTGIDLSGWAAFMDALPGFDASKIISGLFSGSLIPGLDASKIVSGSFPMERVTGLLEALASGDVGGIIKALTGIDGGDLDDLEDWAGLVPKLVGGFLSSSIIPGLDASKIVSGLLGAVHIPELDATKITSGQFPQAMLNITNIAAGIVSGIFNPGQIPAIDASKIVSGTLDALVIPDITREMSSDIQSAIDGLINATRNTPGVVGQAVSDIEVALARIPTAIFNRFSGNNVARASADQANAAMAALADTVSAQGAAINALKNILDSAGGFSANVEFRLPEVLELGTPGTYTYDFPAWSKVLDIVAVGAGGAGEGMSFAGVWGEGGKAGQWATLRLVRGVNVPMGTTQIQITVGKGNASSFGAGNPGDPSVITITGYGTLTAAGGAGGNASNLDTPGKSPGNIVFEGELYVGGAQQNGQSATGNAPGGGGGGSRVVFTTGGMGGAGRVWIKAMAELPTQFTPLGTLIVPTYRLNTGVAQTDSMTAAGVWTKAPLGAGNVLIIRANSTFTTYVYLRVWYLGSATNYEIGRVTSGVRSAWKTGTLAQAVPFNAFSITADSARTFTASINGTAFDSYTDTAASSSMGANFRNGGWGSSDHNVPGSISQFAFLDTGTPARITSANVLPSETMTGTSYANLATLGPSVTLNVPPSGEVLIGFSCRTSSTSGGRKTFVSFEMSGANTAAADDTMDAEHYIPTANTSATMSNVIHLKGLNPGTTTFKLMYRTDGSGTAAFYNRKIWVEPKP</sequence>
<dbReference type="RefSeq" id="YP_010051307.1">
    <property type="nucleotide sequence ID" value="NC_054440.1"/>
</dbReference>
<protein>
    <submittedName>
        <fullName evidence="2">Minor tail protein</fullName>
    </submittedName>
</protein>